<dbReference type="GO" id="GO:0140664">
    <property type="term" value="F:ATP-dependent DNA damage sensor activity"/>
    <property type="evidence" value="ECO:0007669"/>
    <property type="project" value="InterPro"/>
</dbReference>
<dbReference type="Proteomes" id="UP000053586">
    <property type="component" value="Unassembled WGS sequence"/>
</dbReference>
<dbReference type="GO" id="GO:0005524">
    <property type="term" value="F:ATP binding"/>
    <property type="evidence" value="ECO:0007669"/>
    <property type="project" value="InterPro"/>
</dbReference>
<dbReference type="SUPFAM" id="SSF55874">
    <property type="entry name" value="ATPase domain of HSP90 chaperone/DNA topoisomerase II/histidine kinase"/>
    <property type="match status" value="1"/>
</dbReference>
<keyword evidence="3 5" id="KW-0227">DNA damage</keyword>
<comment type="function">
    <text evidence="5">This protein is involved in the repair of mismatches in DNA. It is required for dam-dependent methyl-directed DNA mismatch repair. May act as a 'molecular matchmaker', a protein that promotes the formation of a stable complex between two or more DNA-binding proteins in an ATP-dependent manner without itself being part of a final effector complex.</text>
</comment>
<organism evidence="8 9">
    <name type="scientific">Glaciecola punicea ACAM 611</name>
    <dbReference type="NCBI Taxonomy" id="1121923"/>
    <lineage>
        <taxon>Bacteria</taxon>
        <taxon>Pseudomonadati</taxon>
        <taxon>Pseudomonadota</taxon>
        <taxon>Gammaproteobacteria</taxon>
        <taxon>Alteromonadales</taxon>
        <taxon>Alteromonadaceae</taxon>
        <taxon>Glaciecola</taxon>
    </lineage>
</organism>
<dbReference type="SUPFAM" id="SSF54211">
    <property type="entry name" value="Ribosomal protein S5 domain 2-like"/>
    <property type="match status" value="1"/>
</dbReference>
<evidence type="ECO:0000256" key="4">
    <source>
        <dbReference type="ARBA" id="ARBA00023204"/>
    </source>
</evidence>
<dbReference type="GO" id="GO:0016887">
    <property type="term" value="F:ATP hydrolysis activity"/>
    <property type="evidence" value="ECO:0007669"/>
    <property type="project" value="InterPro"/>
</dbReference>
<dbReference type="AlphaFoldDB" id="H5TC35"/>
<dbReference type="Pfam" id="PF01119">
    <property type="entry name" value="DNA_mis_repair"/>
    <property type="match status" value="1"/>
</dbReference>
<dbReference type="InterPro" id="IPR038973">
    <property type="entry name" value="MutL/Mlh/Pms-like"/>
</dbReference>
<feature type="domain" description="DNA mismatch repair protein S5" evidence="7">
    <location>
        <begin position="224"/>
        <end position="342"/>
    </location>
</feature>
<feature type="region of interest" description="Disordered" evidence="6">
    <location>
        <begin position="366"/>
        <end position="414"/>
    </location>
</feature>
<dbReference type="SMART" id="SM01340">
    <property type="entry name" value="DNA_mis_repair"/>
    <property type="match status" value="1"/>
</dbReference>
<dbReference type="GO" id="GO:0030983">
    <property type="term" value="F:mismatched DNA binding"/>
    <property type="evidence" value="ECO:0007669"/>
    <property type="project" value="InterPro"/>
</dbReference>
<dbReference type="InterPro" id="IPR014762">
    <property type="entry name" value="DNA_mismatch_repair_CS"/>
</dbReference>
<dbReference type="PANTHER" id="PTHR10073:SF12">
    <property type="entry name" value="DNA MISMATCH REPAIR PROTEIN MLH1"/>
    <property type="match status" value="1"/>
</dbReference>
<dbReference type="PROSITE" id="PS00058">
    <property type="entry name" value="DNA_MISMATCH_REPAIR_1"/>
    <property type="match status" value="1"/>
</dbReference>
<evidence type="ECO:0000256" key="3">
    <source>
        <dbReference type="ARBA" id="ARBA00022763"/>
    </source>
</evidence>
<evidence type="ECO:0000256" key="1">
    <source>
        <dbReference type="ARBA" id="ARBA00006082"/>
    </source>
</evidence>
<gene>
    <name evidence="5 8" type="primary">mutL</name>
    <name evidence="8" type="ORF">GPUN_1746</name>
</gene>
<evidence type="ECO:0000256" key="6">
    <source>
        <dbReference type="SAM" id="MobiDB-lite"/>
    </source>
</evidence>
<dbReference type="GO" id="GO:0006298">
    <property type="term" value="P:mismatch repair"/>
    <property type="evidence" value="ECO:0007669"/>
    <property type="project" value="UniProtKB-UniRule"/>
</dbReference>
<dbReference type="PANTHER" id="PTHR10073">
    <property type="entry name" value="DNA MISMATCH REPAIR PROTEIN MLH, PMS, MUTL"/>
    <property type="match status" value="1"/>
</dbReference>
<evidence type="ECO:0000313" key="8">
    <source>
        <dbReference type="EMBL" id="GAB55862.1"/>
    </source>
</evidence>
<dbReference type="EMBL" id="BAET01000018">
    <property type="protein sequence ID" value="GAB55862.1"/>
    <property type="molecule type" value="Genomic_DNA"/>
</dbReference>
<evidence type="ECO:0000256" key="5">
    <source>
        <dbReference type="HAMAP-Rule" id="MF_00149"/>
    </source>
</evidence>
<dbReference type="STRING" id="56804.BAE46_07495"/>
<dbReference type="Gene3D" id="3.30.230.10">
    <property type="match status" value="1"/>
</dbReference>
<dbReference type="InterPro" id="IPR036890">
    <property type="entry name" value="HATPase_C_sf"/>
</dbReference>
<dbReference type="NCBIfam" id="TIGR00585">
    <property type="entry name" value="mutl"/>
    <property type="match status" value="1"/>
</dbReference>
<feature type="compositionally biased region" description="Polar residues" evidence="6">
    <location>
        <begin position="366"/>
        <end position="411"/>
    </location>
</feature>
<comment type="similarity">
    <text evidence="1 5">Belongs to the DNA mismatch repair MutL/HexB family.</text>
</comment>
<evidence type="ECO:0000256" key="2">
    <source>
        <dbReference type="ARBA" id="ARBA00021975"/>
    </source>
</evidence>
<dbReference type="InterPro" id="IPR014721">
    <property type="entry name" value="Ribsml_uS5_D2-typ_fold_subgr"/>
</dbReference>
<reference evidence="8 9" key="2">
    <citation type="journal article" date="2017" name="Antonie Van Leeuwenhoek">
        <title>Rhizobium rhizosphaerae sp. nov., a novel species isolated from rice rhizosphere.</title>
        <authorList>
            <person name="Zhao J.J."/>
            <person name="Zhang J."/>
            <person name="Zhang R.J."/>
            <person name="Zhang C.W."/>
            <person name="Yin H.Q."/>
            <person name="Zhang X.X."/>
        </authorList>
    </citation>
    <scope>NUCLEOTIDE SEQUENCE [LARGE SCALE GENOMIC DNA]</scope>
    <source>
        <strain evidence="8 9">ACAM 611</strain>
    </source>
</reference>
<name>H5TC35_9ALTE</name>
<protein>
    <recommendedName>
        <fullName evidence="2 5">DNA mismatch repair protein MutL</fullName>
    </recommendedName>
</protein>
<comment type="caution">
    <text evidence="8">The sequence shown here is derived from an EMBL/GenBank/DDBJ whole genome shotgun (WGS) entry which is preliminary data.</text>
</comment>
<dbReference type="CDD" id="cd03482">
    <property type="entry name" value="MutL_Trans_MutL"/>
    <property type="match status" value="1"/>
</dbReference>
<dbReference type="Pfam" id="PF13589">
    <property type="entry name" value="HATPase_c_3"/>
    <property type="match status" value="1"/>
</dbReference>
<dbReference type="SUPFAM" id="SSF118116">
    <property type="entry name" value="DNA mismatch repair protein MutL"/>
    <property type="match status" value="1"/>
</dbReference>
<evidence type="ECO:0000313" key="9">
    <source>
        <dbReference type="Proteomes" id="UP000053586"/>
    </source>
</evidence>
<dbReference type="InterPro" id="IPR020568">
    <property type="entry name" value="Ribosomal_Su5_D2-typ_SF"/>
</dbReference>
<reference evidence="8 9" key="1">
    <citation type="journal article" date="2012" name="J. Bacteriol.">
        <title>Genome sequence of proteorhodopsin-containing sea ice bacterium Glaciecola punicea ACAM 611T.</title>
        <authorList>
            <person name="Qin Q.-L."/>
            <person name="Xie B.-B."/>
            <person name="Shu Y.-L."/>
            <person name="Rong J.-C."/>
            <person name="Zhao D.-L."/>
            <person name="Zhang X.-Y."/>
            <person name="Chen X.-L."/>
            <person name="Zhou B.-C."/>
            <person name="Zhanga Y.-Z."/>
        </authorList>
    </citation>
    <scope>NUCLEOTIDE SEQUENCE [LARGE SCALE GENOMIC DNA]</scope>
    <source>
        <strain evidence="8 9">ACAM 611</strain>
    </source>
</reference>
<dbReference type="Gene3D" id="3.30.1370.100">
    <property type="entry name" value="MutL, C-terminal domain, regulatory subdomain"/>
    <property type="match status" value="1"/>
</dbReference>
<dbReference type="InterPro" id="IPR020667">
    <property type="entry name" value="DNA_mismatch_repair_MutL"/>
</dbReference>
<dbReference type="Gene3D" id="3.30.565.10">
    <property type="entry name" value="Histidine kinase-like ATPase, C-terminal domain"/>
    <property type="match status" value="1"/>
</dbReference>
<dbReference type="HAMAP" id="MF_00149">
    <property type="entry name" value="DNA_mis_repair"/>
    <property type="match status" value="1"/>
</dbReference>
<dbReference type="InterPro" id="IPR037198">
    <property type="entry name" value="MutL_C_sf"/>
</dbReference>
<sequence>MVDITNTSPSGSAVHRPIKILSPQLANQIAAGEVVERPASVVKELLENSLDAGATVVLIEIEQGGQKRILIRDNGAGIAKDELALALSRHATSKISNIDDLEHITSMGFRGEALASISSVSRLNLTSKPSAQAQAWQACAEGKQMQVELKPAAHPDGTSIEVLDLFFNTPARRKFLRTGKTEFQHIENIVKRIALTRPDVQFELKHNQKLCCRYPRVKDIAKRIEQVCGKNMLLNCTPIDYSFDGMVLSGYCSKLGHGIATRDLQYTFVNGRMVKDKLLAHALRQVYEDTLPPQSFASYVLYLQVSPQQIDVNVHPAKHEVRFHQSRQVHDIVFKAVNDAISYYADNAATSGKNVLEAPSHNYIQTLSPARSDSSNKDGMSTNFVNNDYSDTQGSRSQSPLGLAKSSQHRSNVPARREIKANHDFYAGIDLPSSSQHPLPTVELTKATQHNQAAHSNEGQNEQHRQLASPSLTMHHYLYNSPYVVLARGENLDVLPISKLLAKIVKIRILDSTIAQPLLMPVSVENKLSIKQTQLDYFANMNMLMSVSHQKLILKQVPCELRQLPWASIFPQLISAEIIAHKLDADILASTIALAWLRSLEVTSSMLNGWMNELGAQQLQTLCEKHAKSLHLSTWMSPDK</sequence>
<keyword evidence="9" id="KW-1185">Reference proteome</keyword>
<dbReference type="OrthoDB" id="9763467at2"/>
<dbReference type="CDD" id="cd16926">
    <property type="entry name" value="HATPase_MutL-MLH-PMS-like"/>
    <property type="match status" value="1"/>
</dbReference>
<dbReference type="FunFam" id="3.30.565.10:FF:000003">
    <property type="entry name" value="DNA mismatch repair endonuclease MutL"/>
    <property type="match status" value="1"/>
</dbReference>
<dbReference type="InterPro" id="IPR042121">
    <property type="entry name" value="MutL_C_regsub"/>
</dbReference>
<dbReference type="eggNOG" id="COG0323">
    <property type="taxonomic scope" value="Bacteria"/>
</dbReference>
<accession>H5TC35</accession>
<keyword evidence="4 5" id="KW-0234">DNA repair</keyword>
<dbReference type="InterPro" id="IPR013507">
    <property type="entry name" value="DNA_mismatch_S5_2-like"/>
</dbReference>
<evidence type="ECO:0000259" key="7">
    <source>
        <dbReference type="SMART" id="SM01340"/>
    </source>
</evidence>
<dbReference type="GO" id="GO:0032300">
    <property type="term" value="C:mismatch repair complex"/>
    <property type="evidence" value="ECO:0007669"/>
    <property type="project" value="InterPro"/>
</dbReference>
<dbReference type="InterPro" id="IPR002099">
    <property type="entry name" value="MutL/Mlh/PMS"/>
</dbReference>
<dbReference type="RefSeq" id="WP_006005401.1">
    <property type="nucleotide sequence ID" value="NZ_BAET01000018.1"/>
</dbReference>
<proteinExistence type="inferred from homology"/>